<sequence>MNRRALRFALANSTNSKNRKAFLRNASSYDIPYNKGIPVLGTSLAIGAAGGAPKLHEYVDNRHKEFGHVFRENMGSVSAVFVSNPSIIRKIFLVEGKYPRHFVPKAWTLYNELHNCKRGLFFMEGDEWYKWRKLMNKYFLSPSTLDDLKNVHEGIIEGFVKRWKKFDGREVSDMEFEFYRHSISFVLGSLIGDSYLRQADKYDNYVTELATKFQSVFETSSKLNILPSVKIVQFLRLPLWGKFESSVTSSLDASKKVVSMALEDLSKNGLLSKLSVNEGIPADMISALVADLLIAAGDTTAFTSQWAVYRLGRDANIQNSARQDSTLIRGAVRETLRLYPSAPFITRILPKDETIDGYKFNAGELVLLSLYTAGRNDELYPRADLFEPERWVKRNSGGYAGVTDVNGFLPFAMGSRSCIGARLANIQLQTTIRQLIENFSVKTLEDVEMVLRLVPVPSKPLRIKIDSLK</sequence>
<dbReference type="InterPro" id="IPR001128">
    <property type="entry name" value="Cyt_P450"/>
</dbReference>
<dbReference type="Proteomes" id="UP001307889">
    <property type="component" value="Chromosome 14"/>
</dbReference>
<dbReference type="InterPro" id="IPR002401">
    <property type="entry name" value="Cyt_P450_E_grp-I"/>
</dbReference>
<reference evidence="8 9" key="1">
    <citation type="submission" date="2023-09" db="EMBL/GenBank/DDBJ databases">
        <title>Nesidiocoris tenuis whole genome shotgun sequence.</title>
        <authorList>
            <person name="Shibata T."/>
            <person name="Shimoda M."/>
            <person name="Kobayashi T."/>
            <person name="Uehara T."/>
        </authorList>
    </citation>
    <scope>NUCLEOTIDE SEQUENCE [LARGE SCALE GENOMIC DNA]</scope>
    <source>
        <strain evidence="8 9">Japan</strain>
    </source>
</reference>
<dbReference type="InterPro" id="IPR050479">
    <property type="entry name" value="CYP11_CYP27_families"/>
</dbReference>
<evidence type="ECO:0000313" key="9">
    <source>
        <dbReference type="Proteomes" id="UP001307889"/>
    </source>
</evidence>
<organism evidence="8 9">
    <name type="scientific">Nesidiocoris tenuis</name>
    <dbReference type="NCBI Taxonomy" id="355587"/>
    <lineage>
        <taxon>Eukaryota</taxon>
        <taxon>Metazoa</taxon>
        <taxon>Ecdysozoa</taxon>
        <taxon>Arthropoda</taxon>
        <taxon>Hexapoda</taxon>
        <taxon>Insecta</taxon>
        <taxon>Pterygota</taxon>
        <taxon>Neoptera</taxon>
        <taxon>Paraneoptera</taxon>
        <taxon>Hemiptera</taxon>
        <taxon>Heteroptera</taxon>
        <taxon>Panheteroptera</taxon>
        <taxon>Cimicomorpha</taxon>
        <taxon>Miridae</taxon>
        <taxon>Dicyphina</taxon>
        <taxon>Nesidiocoris</taxon>
    </lineage>
</organism>
<evidence type="ECO:0000256" key="4">
    <source>
        <dbReference type="ARBA" id="ARBA00022723"/>
    </source>
</evidence>
<dbReference type="SUPFAM" id="SSF48264">
    <property type="entry name" value="Cytochrome P450"/>
    <property type="match status" value="1"/>
</dbReference>
<accession>A0ABN7BFW3</accession>
<keyword evidence="6" id="KW-0408">Iron</keyword>
<gene>
    <name evidence="8" type="ORF">NTJ_15419</name>
</gene>
<keyword evidence="5" id="KW-0560">Oxidoreductase</keyword>
<name>A0ABN7BFW3_9HEMI</name>
<keyword evidence="7" id="KW-0503">Monooxygenase</keyword>
<dbReference type="PANTHER" id="PTHR24279">
    <property type="entry name" value="CYTOCHROME P450"/>
    <property type="match status" value="1"/>
</dbReference>
<dbReference type="PANTHER" id="PTHR24279:SF120">
    <property type="entry name" value="CYTOCHROME P450"/>
    <property type="match status" value="1"/>
</dbReference>
<evidence type="ECO:0000256" key="6">
    <source>
        <dbReference type="ARBA" id="ARBA00023004"/>
    </source>
</evidence>
<keyword evidence="3" id="KW-0349">Heme</keyword>
<keyword evidence="9" id="KW-1185">Reference proteome</keyword>
<keyword evidence="4" id="KW-0479">Metal-binding</keyword>
<dbReference type="EMBL" id="AP028922">
    <property type="protein sequence ID" value="BET02603.1"/>
    <property type="molecule type" value="Genomic_DNA"/>
</dbReference>
<comment type="cofactor">
    <cofactor evidence="1">
        <name>heme</name>
        <dbReference type="ChEBI" id="CHEBI:30413"/>
    </cofactor>
</comment>
<dbReference type="Pfam" id="PF00067">
    <property type="entry name" value="p450"/>
    <property type="match status" value="1"/>
</dbReference>
<proteinExistence type="inferred from homology"/>
<dbReference type="Gene3D" id="1.10.630.10">
    <property type="entry name" value="Cytochrome P450"/>
    <property type="match status" value="1"/>
</dbReference>
<evidence type="ECO:0000256" key="3">
    <source>
        <dbReference type="ARBA" id="ARBA00022617"/>
    </source>
</evidence>
<evidence type="ECO:0000256" key="7">
    <source>
        <dbReference type="ARBA" id="ARBA00023033"/>
    </source>
</evidence>
<evidence type="ECO:0000256" key="5">
    <source>
        <dbReference type="ARBA" id="ARBA00023002"/>
    </source>
</evidence>
<dbReference type="PRINTS" id="PR00463">
    <property type="entry name" value="EP450I"/>
</dbReference>
<comment type="similarity">
    <text evidence="2">Belongs to the cytochrome P450 family.</text>
</comment>
<evidence type="ECO:0000256" key="1">
    <source>
        <dbReference type="ARBA" id="ARBA00001971"/>
    </source>
</evidence>
<dbReference type="PRINTS" id="PR00385">
    <property type="entry name" value="P450"/>
</dbReference>
<evidence type="ECO:0000313" key="8">
    <source>
        <dbReference type="EMBL" id="BET02603.1"/>
    </source>
</evidence>
<dbReference type="InterPro" id="IPR036396">
    <property type="entry name" value="Cyt_P450_sf"/>
</dbReference>
<protein>
    <submittedName>
        <fullName evidence="8">Cytochrome P450</fullName>
    </submittedName>
</protein>
<evidence type="ECO:0000256" key="2">
    <source>
        <dbReference type="ARBA" id="ARBA00010617"/>
    </source>
</evidence>